<sequence length="379" mass="42185">YGCAQWQADNRAVQAPLSIKAFYSNSAQADRYGRLMLGWHVEGATDVTITARKNGQVAAVNRSLAPSKGLLDAYVDQLTEYTLSATAFSGEAITKTLVVTAIPKLPVTLTGIKNNYKQPLYETGLDIVEKSITEYRDNLIFATHDGHLLFYKGTHDHNQEMQWDYGWHIELEGVVNNAPIIEGDFLYFTESYYDSTGRACRIRWQDALGKVCSNKASSSLLASPVLVNAHAENNQGFFASARQFARSFTSSTTRPNIESGLYIFHEDGTVEVLDPINDLQLKRQLSIKNSIDTTQGISVTPTLVMSQTYASYHPQFIIQQDKDLIGVHVPEVQSAAPEVSVFQSVSRWFSRSMSDDGSIQAVTKQQAPKELKVVWRESL</sequence>
<evidence type="ECO:0000313" key="1">
    <source>
        <dbReference type="EMBL" id="KZN28697.1"/>
    </source>
</evidence>
<organism evidence="1 2">
    <name type="scientific">Pseudoalteromonas luteoviolacea DSM 6061</name>
    <dbReference type="NCBI Taxonomy" id="1365250"/>
    <lineage>
        <taxon>Bacteria</taxon>
        <taxon>Pseudomonadati</taxon>
        <taxon>Pseudomonadota</taxon>
        <taxon>Gammaproteobacteria</taxon>
        <taxon>Alteromonadales</taxon>
        <taxon>Pseudoalteromonadaceae</taxon>
        <taxon>Pseudoalteromonas</taxon>
    </lineage>
</organism>
<evidence type="ECO:0000313" key="2">
    <source>
        <dbReference type="Proteomes" id="UP000076643"/>
    </source>
</evidence>
<feature type="non-terminal residue" evidence="1">
    <location>
        <position position="1"/>
    </location>
</feature>
<name>A0A166U877_9GAMM</name>
<keyword evidence="2" id="KW-1185">Reference proteome</keyword>
<dbReference type="RefSeq" id="WP_081232509.1">
    <property type="nucleotide sequence ID" value="NZ_AUYB01000167.1"/>
</dbReference>
<dbReference type="Proteomes" id="UP000076643">
    <property type="component" value="Unassembled WGS sequence"/>
</dbReference>
<dbReference type="PATRIC" id="fig|1365250.3.peg.5244"/>
<comment type="caution">
    <text evidence="1">The sequence shown here is derived from an EMBL/GenBank/DDBJ whole genome shotgun (WGS) entry which is preliminary data.</text>
</comment>
<protein>
    <submittedName>
        <fullName evidence="1">Uncharacterized protein</fullName>
    </submittedName>
</protein>
<gene>
    <name evidence="1" type="ORF">N475_25395</name>
</gene>
<dbReference type="EMBL" id="AUYB01000167">
    <property type="protein sequence ID" value="KZN28697.1"/>
    <property type="molecule type" value="Genomic_DNA"/>
</dbReference>
<accession>A0A166U877</accession>
<dbReference type="AlphaFoldDB" id="A0A166U877"/>
<proteinExistence type="predicted"/>
<reference evidence="1 2" key="1">
    <citation type="submission" date="2013-07" db="EMBL/GenBank/DDBJ databases">
        <title>Comparative Genomic and Metabolomic Analysis of Twelve Strains of Pseudoalteromonas luteoviolacea.</title>
        <authorList>
            <person name="Vynne N.G."/>
            <person name="Mansson M."/>
            <person name="Gram L."/>
        </authorList>
    </citation>
    <scope>NUCLEOTIDE SEQUENCE [LARGE SCALE GENOMIC DNA]</scope>
    <source>
        <strain evidence="1 2">DSM 6061</strain>
    </source>
</reference>